<dbReference type="RefSeq" id="WP_048595222.1">
    <property type="nucleotide sequence ID" value="NZ_CVLB01000002.1"/>
</dbReference>
<dbReference type="EMBL" id="CVLB01000002">
    <property type="protein sequence ID" value="CRF34440.1"/>
    <property type="molecule type" value="Genomic_DNA"/>
</dbReference>
<evidence type="ECO:0000313" key="1">
    <source>
        <dbReference type="EMBL" id="CRF34440.1"/>
    </source>
</evidence>
<dbReference type="AlphaFoldDB" id="A0A0G4K8M1"/>
<organism evidence="1 2">
    <name type="scientific">Brachyspira suanatina</name>
    <dbReference type="NCBI Taxonomy" id="381802"/>
    <lineage>
        <taxon>Bacteria</taxon>
        <taxon>Pseudomonadati</taxon>
        <taxon>Spirochaetota</taxon>
        <taxon>Spirochaetia</taxon>
        <taxon>Brachyspirales</taxon>
        <taxon>Brachyspiraceae</taxon>
        <taxon>Brachyspira</taxon>
    </lineage>
</organism>
<gene>
    <name evidence="1" type="ORF">BRSU_2020</name>
</gene>
<protein>
    <submittedName>
        <fullName evidence="1">Uncharacterized protein</fullName>
    </submittedName>
</protein>
<reference evidence="2" key="1">
    <citation type="submission" date="2015-04" db="EMBL/GenBank/DDBJ databases">
        <authorList>
            <person name="Mushtaq Mamoona"/>
        </authorList>
    </citation>
    <scope>NUCLEOTIDE SEQUENCE [LARGE SCALE GENOMIC DNA]</scope>
    <source>
        <strain evidence="2">AN4859/03</strain>
    </source>
</reference>
<sequence>MAKISEAAKADCTRMQNKYKNLLAGIESKLVKVEKDLLTLEDSFEIAAKKIEAAVLYIQASSYIATTCYIAIEFIDVRSDNQLNDGRRYINKAIMLLEEVFGNHTDDSLSLNEEIHEYFKGKLSDEWKYKFICSFGYVIDYFKYCYGENSKWLQNFIEIEARFATIGKNMIDFKTYIKELSPELEGYKFRVKLMELVKKLLASAAEQYRTKYELQDKRLDDMKMALNIIASLRRIHVYLNENEESEEKKKMYDLWKKKMDADIKKMK</sequence>
<keyword evidence="2" id="KW-1185">Reference proteome</keyword>
<name>A0A0G4K8M1_9SPIR</name>
<dbReference type="Proteomes" id="UP000043763">
    <property type="component" value="Unassembled WGS sequence"/>
</dbReference>
<evidence type="ECO:0000313" key="2">
    <source>
        <dbReference type="Proteomes" id="UP000043763"/>
    </source>
</evidence>
<proteinExistence type="predicted"/>
<accession>A0A0G4K8M1</accession>
<dbReference type="OrthoDB" id="362649at2"/>